<evidence type="ECO:0000313" key="2">
    <source>
        <dbReference type="Proteomes" id="UP000438476"/>
    </source>
</evidence>
<organism evidence="1 2">
    <name type="scientific">Altericroceibacterium endophyticum</name>
    <dbReference type="NCBI Taxonomy" id="1808508"/>
    <lineage>
        <taxon>Bacteria</taxon>
        <taxon>Pseudomonadati</taxon>
        <taxon>Pseudomonadota</taxon>
        <taxon>Alphaproteobacteria</taxon>
        <taxon>Sphingomonadales</taxon>
        <taxon>Erythrobacteraceae</taxon>
        <taxon>Altericroceibacterium</taxon>
    </lineage>
</organism>
<name>A0A6I4T6T9_9SPHN</name>
<protein>
    <submittedName>
        <fullName evidence="1">Uncharacterized protein</fullName>
    </submittedName>
</protein>
<gene>
    <name evidence="1" type="ORF">GRI91_09160</name>
</gene>
<dbReference type="AlphaFoldDB" id="A0A6I4T6T9"/>
<dbReference type="RefSeq" id="WP_160736334.1">
    <property type="nucleotide sequence ID" value="NZ_WTYT01000003.1"/>
</dbReference>
<sequence>MRYISLAIITLFFSLLPGCKNKSLIQDELNRKSIAGCYKNNKMPSIYIGRNQIYFDGKLVAKEYFYDFDGRTANKIISINPRVYLHEGRSRYSFEEVSGFPAEYSAIFGFVKDGEQGHQIRLNFIGGRNPIYQKTADEGCG</sequence>
<comment type="caution">
    <text evidence="1">The sequence shown here is derived from an EMBL/GenBank/DDBJ whole genome shotgun (WGS) entry which is preliminary data.</text>
</comment>
<reference evidence="1 2" key="1">
    <citation type="submission" date="2019-12" db="EMBL/GenBank/DDBJ databases">
        <title>Genomic-based taxomic classification of the family Erythrobacteraceae.</title>
        <authorList>
            <person name="Xu L."/>
        </authorList>
    </citation>
    <scope>NUCLEOTIDE SEQUENCE [LARGE SCALE GENOMIC DNA]</scope>
    <source>
        <strain evidence="1 2">LMG 29518</strain>
    </source>
</reference>
<keyword evidence="2" id="KW-1185">Reference proteome</keyword>
<dbReference type="Proteomes" id="UP000438476">
    <property type="component" value="Unassembled WGS sequence"/>
</dbReference>
<dbReference type="EMBL" id="WTYT01000003">
    <property type="protein sequence ID" value="MXO65922.1"/>
    <property type="molecule type" value="Genomic_DNA"/>
</dbReference>
<proteinExistence type="predicted"/>
<accession>A0A6I4T6T9</accession>
<evidence type="ECO:0000313" key="1">
    <source>
        <dbReference type="EMBL" id="MXO65922.1"/>
    </source>
</evidence>